<evidence type="ECO:0000313" key="2">
    <source>
        <dbReference type="EMBL" id="WGT47224.1"/>
    </source>
</evidence>
<feature type="region of interest" description="Disordered" evidence="1">
    <location>
        <begin position="56"/>
        <end position="79"/>
    </location>
</feature>
<gene>
    <name evidence="2" type="ORF">QH948_00050</name>
</gene>
<evidence type="ECO:0000256" key="1">
    <source>
        <dbReference type="SAM" id="MobiDB-lite"/>
    </source>
</evidence>
<keyword evidence="3" id="KW-1185">Reference proteome</keyword>
<dbReference type="EMBL" id="CP123967">
    <property type="protein sequence ID" value="WGT47224.1"/>
    <property type="molecule type" value="Genomic_DNA"/>
</dbReference>
<dbReference type="RefSeq" id="WP_281144959.1">
    <property type="nucleotide sequence ID" value="NZ_CP123967.1"/>
</dbReference>
<reference evidence="2 3" key="1">
    <citation type="journal article" date="2008" name="Int. J. Syst. Evol. Microbiol.">
        <title>Tessaracoccus flavescens sp. nov., isolated from marine sediment.</title>
        <authorList>
            <person name="Lee D.W."/>
            <person name="Lee S.D."/>
        </authorList>
    </citation>
    <scope>NUCLEOTIDE SEQUENCE [LARGE SCALE GENOMIC DNA]</scope>
    <source>
        <strain evidence="2 3">T21</strain>
    </source>
</reference>
<proteinExistence type="predicted"/>
<sequence>MITITDNNRNRTRAYMDQTMARFGPSGLDAALGYERAMMASAGRIMAEAASLNKTWSPSRSRRAHASKPAIRAAHASTTPAGPVYVSEAERLDALKALVRESISAAESSRQKLYNKVFPSRPAAPSALTTSERKLWNKAYGNQREATLTSTEAQQWSNLFGKDHQ</sequence>
<organism evidence="2 3">
    <name type="scientific">Tessaracoccus lacteus</name>
    <dbReference type="NCBI Taxonomy" id="3041766"/>
    <lineage>
        <taxon>Bacteria</taxon>
        <taxon>Bacillati</taxon>
        <taxon>Actinomycetota</taxon>
        <taxon>Actinomycetes</taxon>
        <taxon>Propionibacteriales</taxon>
        <taxon>Propionibacteriaceae</taxon>
        <taxon>Tessaracoccus</taxon>
    </lineage>
</organism>
<protein>
    <submittedName>
        <fullName evidence="2">Uncharacterized protein</fullName>
    </submittedName>
</protein>
<name>A0ABY8PXN4_9ACTN</name>
<evidence type="ECO:0000313" key="3">
    <source>
        <dbReference type="Proteomes" id="UP001244136"/>
    </source>
</evidence>
<accession>A0ABY8PXN4</accession>
<dbReference type="Proteomes" id="UP001244136">
    <property type="component" value="Chromosome"/>
</dbReference>